<gene>
    <name evidence="2" type="primary">ORF44489</name>
</gene>
<reference evidence="2" key="1">
    <citation type="submission" date="2014-12" db="EMBL/GenBank/DDBJ databases">
        <title>Insight into the proteome of Arion vulgaris.</title>
        <authorList>
            <person name="Aradska J."/>
            <person name="Bulat T."/>
            <person name="Smidak R."/>
            <person name="Sarate P."/>
            <person name="Gangsoo J."/>
            <person name="Sialana F."/>
            <person name="Bilban M."/>
            <person name="Lubec G."/>
        </authorList>
    </citation>
    <scope>NUCLEOTIDE SEQUENCE</scope>
    <source>
        <tissue evidence="2">Skin</tissue>
    </source>
</reference>
<dbReference type="InterPro" id="IPR029058">
    <property type="entry name" value="AB_hydrolase_fold"/>
</dbReference>
<dbReference type="Gene3D" id="3.40.50.1820">
    <property type="entry name" value="alpha/beta hydrolase"/>
    <property type="match status" value="1"/>
</dbReference>
<dbReference type="AlphaFoldDB" id="A0A0B6Z3A9"/>
<organism evidence="2">
    <name type="scientific">Arion vulgaris</name>
    <dbReference type="NCBI Taxonomy" id="1028688"/>
    <lineage>
        <taxon>Eukaryota</taxon>
        <taxon>Metazoa</taxon>
        <taxon>Spiralia</taxon>
        <taxon>Lophotrochozoa</taxon>
        <taxon>Mollusca</taxon>
        <taxon>Gastropoda</taxon>
        <taxon>Heterobranchia</taxon>
        <taxon>Euthyneura</taxon>
        <taxon>Panpulmonata</taxon>
        <taxon>Eupulmonata</taxon>
        <taxon>Stylommatophora</taxon>
        <taxon>Helicina</taxon>
        <taxon>Arionoidea</taxon>
        <taxon>Arionidae</taxon>
        <taxon>Arion</taxon>
    </lineage>
</organism>
<evidence type="ECO:0000313" key="2">
    <source>
        <dbReference type="EMBL" id="CEK62200.1"/>
    </source>
</evidence>
<feature type="non-terminal residue" evidence="2">
    <location>
        <position position="79"/>
    </location>
</feature>
<feature type="non-terminal residue" evidence="2">
    <location>
        <position position="1"/>
    </location>
</feature>
<protein>
    <recommendedName>
        <fullName evidence="1">Carboxylesterase type B domain-containing protein</fullName>
    </recommendedName>
</protein>
<dbReference type="Pfam" id="PF00135">
    <property type="entry name" value="COesterase"/>
    <property type="match status" value="1"/>
</dbReference>
<proteinExistence type="predicted"/>
<sequence length="79" mass="9051">FRSLRTKLVAAVADIFFGGATIVELNNLAADKNTDHFLYEFDYRMSGTSTPSWQGVDHAAERRFVFYPDTRYNYSTSDD</sequence>
<dbReference type="EMBL" id="HACG01015335">
    <property type="protein sequence ID" value="CEK62200.1"/>
    <property type="molecule type" value="Transcribed_RNA"/>
</dbReference>
<dbReference type="SUPFAM" id="SSF53474">
    <property type="entry name" value="alpha/beta-Hydrolases"/>
    <property type="match status" value="1"/>
</dbReference>
<feature type="domain" description="Carboxylesterase type B" evidence="1">
    <location>
        <begin position="4"/>
        <end position="68"/>
    </location>
</feature>
<evidence type="ECO:0000259" key="1">
    <source>
        <dbReference type="Pfam" id="PF00135"/>
    </source>
</evidence>
<name>A0A0B6Z3A9_9EUPU</name>
<dbReference type="InterPro" id="IPR002018">
    <property type="entry name" value="CarbesteraseB"/>
</dbReference>
<accession>A0A0B6Z3A9</accession>